<proteinExistence type="predicted"/>
<protein>
    <submittedName>
        <fullName evidence="3">Polycystic kidney disease protein 1-like 2</fullName>
    </submittedName>
</protein>
<dbReference type="GO" id="GO:0050982">
    <property type="term" value="P:detection of mechanical stimulus"/>
    <property type="evidence" value="ECO:0007669"/>
    <property type="project" value="TreeGrafter"/>
</dbReference>
<feature type="transmembrane region" description="Helical" evidence="1">
    <location>
        <begin position="723"/>
        <end position="749"/>
    </location>
</feature>
<evidence type="ECO:0000256" key="1">
    <source>
        <dbReference type="SAM" id="Phobius"/>
    </source>
</evidence>
<dbReference type="KEGG" id="pmrn:116943519"/>
<keyword evidence="2" id="KW-1185">Reference proteome</keyword>
<feature type="transmembrane region" description="Helical" evidence="1">
    <location>
        <begin position="395"/>
        <end position="414"/>
    </location>
</feature>
<keyword evidence="1" id="KW-0472">Membrane</keyword>
<accession>A0AAJ7T8Y0</accession>
<dbReference type="InterPro" id="IPR036392">
    <property type="entry name" value="PLAT/LH2_dom_sf"/>
</dbReference>
<gene>
    <name evidence="3" type="primary">LOC116943519</name>
</gene>
<dbReference type="SUPFAM" id="SSF49723">
    <property type="entry name" value="Lipase/lipooxygenase domain (PLAT/LH2 domain)"/>
    <property type="match status" value="1"/>
</dbReference>
<dbReference type="Gene3D" id="2.60.60.20">
    <property type="entry name" value="PLAT/LH2 domain"/>
    <property type="match status" value="1"/>
</dbReference>
<dbReference type="InterPro" id="IPR000434">
    <property type="entry name" value="PC1"/>
</dbReference>
<name>A0AAJ7T8Y0_PETMA</name>
<dbReference type="PRINTS" id="PR00500">
    <property type="entry name" value="POLYCYSTIN1"/>
</dbReference>
<organism evidence="2 3">
    <name type="scientific">Petromyzon marinus</name>
    <name type="common">Sea lamprey</name>
    <dbReference type="NCBI Taxonomy" id="7757"/>
    <lineage>
        <taxon>Eukaryota</taxon>
        <taxon>Metazoa</taxon>
        <taxon>Chordata</taxon>
        <taxon>Craniata</taxon>
        <taxon>Vertebrata</taxon>
        <taxon>Cyclostomata</taxon>
        <taxon>Hyperoartia</taxon>
        <taxon>Petromyzontiformes</taxon>
        <taxon>Petromyzontidae</taxon>
        <taxon>Petromyzon</taxon>
    </lineage>
</organism>
<dbReference type="GO" id="GO:0016020">
    <property type="term" value="C:membrane"/>
    <property type="evidence" value="ECO:0007669"/>
    <property type="project" value="InterPro"/>
</dbReference>
<evidence type="ECO:0000313" key="3">
    <source>
        <dbReference type="RefSeq" id="XP_032812313.1"/>
    </source>
</evidence>
<dbReference type="PANTHER" id="PTHR10877">
    <property type="entry name" value="POLYCYSTIN FAMILY MEMBER"/>
    <property type="match status" value="1"/>
</dbReference>
<reference evidence="3" key="1">
    <citation type="submission" date="2025-08" db="UniProtKB">
        <authorList>
            <consortium name="RefSeq"/>
        </authorList>
    </citation>
    <scope>IDENTIFICATION</scope>
    <source>
        <tissue evidence="3">Sperm</tissue>
    </source>
</reference>
<feature type="transmembrane region" description="Helical" evidence="1">
    <location>
        <begin position="691"/>
        <end position="711"/>
    </location>
</feature>
<dbReference type="PANTHER" id="PTHR10877:SF194">
    <property type="entry name" value="LOCATION OF VULVA DEFECTIVE 1"/>
    <property type="match status" value="1"/>
</dbReference>
<dbReference type="Proteomes" id="UP001318040">
    <property type="component" value="Chromosome 18"/>
</dbReference>
<keyword evidence="1" id="KW-0812">Transmembrane</keyword>
<dbReference type="RefSeq" id="XP_032812313.1">
    <property type="nucleotide sequence ID" value="XM_032956422.1"/>
</dbReference>
<keyword evidence="1" id="KW-1133">Transmembrane helix</keyword>
<dbReference type="InterPro" id="IPR051223">
    <property type="entry name" value="Polycystin"/>
</dbReference>
<feature type="transmembrane region" description="Helical" evidence="1">
    <location>
        <begin position="599"/>
        <end position="620"/>
    </location>
</feature>
<dbReference type="AlphaFoldDB" id="A0AAJ7T8Y0"/>
<evidence type="ECO:0000313" key="2">
    <source>
        <dbReference type="Proteomes" id="UP001318040"/>
    </source>
</evidence>
<feature type="transmembrane region" description="Helical" evidence="1">
    <location>
        <begin position="640"/>
        <end position="664"/>
    </location>
</feature>
<sequence>MNAIVQGAKTAVEQMERLVHVGKASLLKVSDDVLRVVGGALEISLSSTQHSNRSPTNGSRAEPAGGMHMNAGFDDLFNTLLQVGKLQTEKAVPGEKPVSLSAGPVSAEIQTIAGSKLFDASWKTVEAKASLEPNVNGTVQPTDKVNVQIWSFKSDPLTTNNGAAPNSAVASLKVSVTKKDLNITSATITVANNGDAAGQEIEFFLKHNETFCVKKLTVHKPGTAVIMEVLSSGSLVEGLEILVWQGKLPGLDPITYDHHFMIQLNAVATDEDLSSRNKASDVQDHRPNHFFIPSSDTNAGEYYIGLRHNGSSGSVKLNVWTAACKIWDSDHNQWSYALARVHPSTTVHRTVCEFKPDSRVNFGKEKVFVGAEFLTPNAIDFSTVFSKFDLVSNGAVFSTVIMIVLLYLLVLLWARKADEKDNEKNTILCLFDEKDKYSCKLLLRIATSNKASGRTTSPVSFILHYEKFDSGICELSHPLLKEFKRKQVYNFIFSMPHCSGKPTCMKIWLGCDGHTVPWNVREVSVLDLQKRNVYTFRDKTSTKTDITIGLNGKTLEVADDSTHFSNQKLASHAVKTNFTEGHLWYSVVLRPFKTNFSRVHRISCCVTLLFLMMIANAMWFGKKQAASETGGGVVVGSLSLTDILISLFSSLVEVPVSLVVVLIFRNSRSEGERPPGQKSSWRGPWPGGCRFLGWGLIVLAVLSSGFFTILYSMEWGPEKANRWLVRFLTTFLMSVVLIQPVKIIVFAIIKFIMWKWKKDTLKEEMLRPFSEHIEIIYNSGLKEPNTGQKQSTRLAISLRDINEEQVMGDVGPAPGDTAGLLSARDIHHSLGDQPQRSRGDLEAVSSCA</sequence>
<dbReference type="GO" id="GO:0005262">
    <property type="term" value="F:calcium channel activity"/>
    <property type="evidence" value="ECO:0007669"/>
    <property type="project" value="TreeGrafter"/>
</dbReference>